<name>A0A165DBM9_9APHY</name>
<feature type="transmembrane region" description="Helical" evidence="1">
    <location>
        <begin position="7"/>
        <end position="26"/>
    </location>
</feature>
<accession>A0A165DBM9</accession>
<keyword evidence="3" id="KW-1185">Reference proteome</keyword>
<evidence type="ECO:0000313" key="3">
    <source>
        <dbReference type="Proteomes" id="UP000076871"/>
    </source>
</evidence>
<keyword evidence="1" id="KW-0812">Transmembrane</keyword>
<evidence type="ECO:0000256" key="1">
    <source>
        <dbReference type="SAM" id="Phobius"/>
    </source>
</evidence>
<gene>
    <name evidence="2" type="ORF">LAESUDRAFT_297530</name>
</gene>
<reference evidence="2 3" key="1">
    <citation type="journal article" date="2016" name="Mol. Biol. Evol.">
        <title>Comparative Genomics of Early-Diverging Mushroom-Forming Fungi Provides Insights into the Origins of Lignocellulose Decay Capabilities.</title>
        <authorList>
            <person name="Nagy L.G."/>
            <person name="Riley R."/>
            <person name="Tritt A."/>
            <person name="Adam C."/>
            <person name="Daum C."/>
            <person name="Floudas D."/>
            <person name="Sun H."/>
            <person name="Yadav J.S."/>
            <person name="Pangilinan J."/>
            <person name="Larsson K.H."/>
            <person name="Matsuura K."/>
            <person name="Barry K."/>
            <person name="Labutti K."/>
            <person name="Kuo R."/>
            <person name="Ohm R.A."/>
            <person name="Bhattacharya S.S."/>
            <person name="Shirouzu T."/>
            <person name="Yoshinaga Y."/>
            <person name="Martin F.M."/>
            <person name="Grigoriev I.V."/>
            <person name="Hibbett D.S."/>
        </authorList>
    </citation>
    <scope>NUCLEOTIDE SEQUENCE [LARGE SCALE GENOMIC DNA]</scope>
    <source>
        <strain evidence="2 3">93-53</strain>
    </source>
</reference>
<protein>
    <submittedName>
        <fullName evidence="2">Uncharacterized protein</fullName>
    </submittedName>
</protein>
<sequence>MHRRLAAYLFGNLAASSTGYFAWFVGELPFRNLISLRGRLVDSTSSLIVPFASSAKYTNLLHSWYMSLLFLKPRDDEQRHFLHATVEVIVQQSPPVAYQQKAQKATVHRRR</sequence>
<keyword evidence="1" id="KW-1133">Transmembrane helix</keyword>
<dbReference type="Proteomes" id="UP000076871">
    <property type="component" value="Unassembled WGS sequence"/>
</dbReference>
<evidence type="ECO:0000313" key="2">
    <source>
        <dbReference type="EMBL" id="KZT04493.1"/>
    </source>
</evidence>
<dbReference type="AlphaFoldDB" id="A0A165DBM9"/>
<dbReference type="RefSeq" id="XP_040762233.1">
    <property type="nucleotide sequence ID" value="XM_040901878.1"/>
</dbReference>
<organism evidence="2 3">
    <name type="scientific">Laetiporus sulphureus 93-53</name>
    <dbReference type="NCBI Taxonomy" id="1314785"/>
    <lineage>
        <taxon>Eukaryota</taxon>
        <taxon>Fungi</taxon>
        <taxon>Dikarya</taxon>
        <taxon>Basidiomycota</taxon>
        <taxon>Agaricomycotina</taxon>
        <taxon>Agaricomycetes</taxon>
        <taxon>Polyporales</taxon>
        <taxon>Laetiporus</taxon>
    </lineage>
</organism>
<proteinExistence type="predicted"/>
<dbReference type="GeneID" id="63818909"/>
<dbReference type="EMBL" id="KV427636">
    <property type="protein sequence ID" value="KZT04493.1"/>
    <property type="molecule type" value="Genomic_DNA"/>
</dbReference>
<keyword evidence="1" id="KW-0472">Membrane</keyword>
<dbReference type="InParanoid" id="A0A165DBM9"/>